<dbReference type="RefSeq" id="WP_161704322.1">
    <property type="nucleotide sequence ID" value="NZ_JAAAMU010000024.1"/>
</dbReference>
<dbReference type="Pfam" id="PF00580">
    <property type="entry name" value="UvrD-helicase"/>
    <property type="match status" value="1"/>
</dbReference>
<comment type="caution">
    <text evidence="13">The sequence shown here is derived from an EMBL/GenBank/DDBJ whole genome shotgun (WGS) entry which is preliminary data.</text>
</comment>
<dbReference type="PROSITE" id="PS51198">
    <property type="entry name" value="UVRD_HELICASE_ATP_BIND"/>
    <property type="match status" value="1"/>
</dbReference>
<dbReference type="PANTHER" id="PTHR11070">
    <property type="entry name" value="UVRD / RECB / PCRA DNA HELICASE FAMILY MEMBER"/>
    <property type="match status" value="1"/>
</dbReference>
<reference evidence="13 14" key="1">
    <citation type="submission" date="2020-01" db="EMBL/GenBank/DDBJ databases">
        <title>Paenibacillus soybeanensis sp. nov. isolated from the nodules of soybean (Glycine max(L.) Merr).</title>
        <authorList>
            <person name="Wang H."/>
        </authorList>
    </citation>
    <scope>NUCLEOTIDE SEQUENCE [LARGE SCALE GENOMIC DNA]</scope>
    <source>
        <strain evidence="13 14">DSM 23054</strain>
    </source>
</reference>
<keyword evidence="5 11" id="KW-0067">ATP-binding</keyword>
<dbReference type="PANTHER" id="PTHR11070:SF2">
    <property type="entry name" value="ATP-DEPENDENT DNA HELICASE SRS2"/>
    <property type="match status" value="1"/>
</dbReference>
<keyword evidence="2 11" id="KW-0547">Nucleotide-binding</keyword>
<evidence type="ECO:0000256" key="8">
    <source>
        <dbReference type="ARBA" id="ARBA00034617"/>
    </source>
</evidence>
<evidence type="ECO:0000313" key="13">
    <source>
        <dbReference type="EMBL" id="NBC72893.1"/>
    </source>
</evidence>
<dbReference type="Gene3D" id="3.40.50.300">
    <property type="entry name" value="P-loop containing nucleotide triphosphate hydrolases"/>
    <property type="match status" value="3"/>
</dbReference>
<feature type="binding site" evidence="11">
    <location>
        <begin position="27"/>
        <end position="34"/>
    </location>
    <ligand>
        <name>ATP</name>
        <dbReference type="ChEBI" id="CHEBI:30616"/>
    </ligand>
</feature>
<dbReference type="InterPro" id="IPR013986">
    <property type="entry name" value="DExx_box_DNA_helicase_dom_sf"/>
</dbReference>
<accession>A0A7X4YUP7</accession>
<proteinExistence type="inferred from homology"/>
<evidence type="ECO:0000256" key="2">
    <source>
        <dbReference type="ARBA" id="ARBA00022741"/>
    </source>
</evidence>
<dbReference type="InterPro" id="IPR014016">
    <property type="entry name" value="UvrD-like_ATP-bd"/>
</dbReference>
<evidence type="ECO:0000256" key="1">
    <source>
        <dbReference type="ARBA" id="ARBA00009922"/>
    </source>
</evidence>
<gene>
    <name evidence="13" type="ORF">GT003_28260</name>
</gene>
<dbReference type="InterPro" id="IPR027417">
    <property type="entry name" value="P-loop_NTPase"/>
</dbReference>
<dbReference type="Gene3D" id="1.10.10.160">
    <property type="match status" value="1"/>
</dbReference>
<evidence type="ECO:0000256" key="5">
    <source>
        <dbReference type="ARBA" id="ARBA00022840"/>
    </source>
</evidence>
<feature type="domain" description="UvrD-like helicase ATP-binding" evidence="12">
    <location>
        <begin position="6"/>
        <end position="318"/>
    </location>
</feature>
<dbReference type="GO" id="GO:0000725">
    <property type="term" value="P:recombinational repair"/>
    <property type="evidence" value="ECO:0007669"/>
    <property type="project" value="TreeGrafter"/>
</dbReference>
<dbReference type="AlphaFoldDB" id="A0A7X4YUP7"/>
<evidence type="ECO:0000256" key="11">
    <source>
        <dbReference type="PROSITE-ProRule" id="PRU00560"/>
    </source>
</evidence>
<evidence type="ECO:0000256" key="7">
    <source>
        <dbReference type="ARBA" id="ARBA00023235"/>
    </source>
</evidence>
<protein>
    <recommendedName>
        <fullName evidence="9">DNA 3'-5' helicase</fullName>
        <ecNumber evidence="9">5.6.2.4</ecNumber>
    </recommendedName>
</protein>
<keyword evidence="3 11" id="KW-0378">Hydrolase</keyword>
<keyword evidence="4 11" id="KW-0347">Helicase</keyword>
<dbReference type="GO" id="GO:0043138">
    <property type="term" value="F:3'-5' DNA helicase activity"/>
    <property type="evidence" value="ECO:0007669"/>
    <property type="project" value="UniProtKB-EC"/>
</dbReference>
<dbReference type="EMBL" id="JAAAMU010000024">
    <property type="protein sequence ID" value="NBC72893.1"/>
    <property type="molecule type" value="Genomic_DNA"/>
</dbReference>
<evidence type="ECO:0000256" key="10">
    <source>
        <dbReference type="ARBA" id="ARBA00048988"/>
    </source>
</evidence>
<dbReference type="GO" id="GO:0005524">
    <property type="term" value="F:ATP binding"/>
    <property type="evidence" value="ECO:0007669"/>
    <property type="project" value="UniProtKB-UniRule"/>
</dbReference>
<comment type="similarity">
    <text evidence="1">Belongs to the helicase family. UvrD subfamily.</text>
</comment>
<evidence type="ECO:0000259" key="12">
    <source>
        <dbReference type="PROSITE" id="PS51198"/>
    </source>
</evidence>
<dbReference type="GO" id="GO:0016787">
    <property type="term" value="F:hydrolase activity"/>
    <property type="evidence" value="ECO:0007669"/>
    <property type="project" value="UniProtKB-UniRule"/>
</dbReference>
<dbReference type="OrthoDB" id="9810135at2"/>
<dbReference type="InterPro" id="IPR000212">
    <property type="entry name" value="DNA_helicase_UvrD/REP"/>
</dbReference>
<evidence type="ECO:0000256" key="3">
    <source>
        <dbReference type="ARBA" id="ARBA00022801"/>
    </source>
</evidence>
<name>A0A7X4YUP7_9BACL</name>
<evidence type="ECO:0000256" key="6">
    <source>
        <dbReference type="ARBA" id="ARBA00023125"/>
    </source>
</evidence>
<comment type="catalytic activity">
    <reaction evidence="8">
        <text>Couples ATP hydrolysis with the unwinding of duplex DNA by translocating in the 3'-5' direction.</text>
        <dbReference type="EC" id="5.6.2.4"/>
    </reaction>
</comment>
<evidence type="ECO:0000256" key="4">
    <source>
        <dbReference type="ARBA" id="ARBA00022806"/>
    </source>
</evidence>
<evidence type="ECO:0000256" key="9">
    <source>
        <dbReference type="ARBA" id="ARBA00034808"/>
    </source>
</evidence>
<dbReference type="Proteomes" id="UP000558113">
    <property type="component" value="Unassembled WGS sequence"/>
</dbReference>
<keyword evidence="6" id="KW-0238">DNA-binding</keyword>
<dbReference type="SUPFAM" id="SSF52540">
    <property type="entry name" value="P-loop containing nucleoside triphosphate hydrolases"/>
    <property type="match status" value="1"/>
</dbReference>
<dbReference type="EC" id="5.6.2.4" evidence="9"/>
<sequence>MNVFWDQFNIKQRQAITAPLEHMIINAAAGTGKTSTLAARIIYMQTELDIAPHSILAISFSRTARVRLLEKITEFCKHLHTGSPVKVFTFHGLAFRIIRMAITYGETHLKPRFEVMNTEAEHNYIFASYRDQLLEGVAQNLDRENAHIAFLKIINELRQGSDELEPIHTHEELDPQYAIEVDIGLNMNVTVSCKDVKTVWRRYERILKHNNATDYNGLISEAVRIMSISNGETSNRVRERLQAIVVDEFQDTSRAQNQLLFSLAGSDIAVNVVGDPDQTIYTFNGSSVENMKKFGNDALDTNINVLPQIHMVENYRSTSAILDVANKVRQTTDFDRLLVVAKELKHSKSFDQTDNPVRLVHAPRLELAAEFVAIEIQRLIQEEGVKEHEIAVLVRKNSEYAPQGTMVINALRNTGLLLNTNNDKPLSSVKEESDFMYHFYQEPDTYGKRIDEILEASHEVTLPKYLSIEKFKSYLIDALDSGSEYCYEAAELLYEHLTDESSSADSSGIQVRTVHSAKGEEYKIVFLMYLGDRSFPHGSRPDYEEERRLLYVGVTRAREKLYILGRPGIHQEDFFSDCKTSNSCLERYMVTASSKSIEDDTIVLDSIEVSLINRARAKHISDKVAEREELRQLFEDE</sequence>
<organism evidence="13 14">
    <name type="scientific">Paenibacillus sacheonensis</name>
    <dbReference type="NCBI Taxonomy" id="742054"/>
    <lineage>
        <taxon>Bacteria</taxon>
        <taxon>Bacillati</taxon>
        <taxon>Bacillota</taxon>
        <taxon>Bacilli</taxon>
        <taxon>Bacillales</taxon>
        <taxon>Paenibacillaceae</taxon>
        <taxon>Paenibacillus</taxon>
    </lineage>
</organism>
<dbReference type="CDD" id="cd17932">
    <property type="entry name" value="DEXQc_UvrD"/>
    <property type="match status" value="1"/>
</dbReference>
<comment type="catalytic activity">
    <reaction evidence="10">
        <text>ATP + H2O = ADP + phosphate + H(+)</text>
        <dbReference type="Rhea" id="RHEA:13065"/>
        <dbReference type="ChEBI" id="CHEBI:15377"/>
        <dbReference type="ChEBI" id="CHEBI:15378"/>
        <dbReference type="ChEBI" id="CHEBI:30616"/>
        <dbReference type="ChEBI" id="CHEBI:43474"/>
        <dbReference type="ChEBI" id="CHEBI:456216"/>
        <dbReference type="EC" id="5.6.2.4"/>
    </reaction>
</comment>
<dbReference type="Pfam" id="PF13361">
    <property type="entry name" value="UvrD_C"/>
    <property type="match status" value="2"/>
</dbReference>
<dbReference type="InterPro" id="IPR014017">
    <property type="entry name" value="DNA_helicase_UvrD-like_C"/>
</dbReference>
<keyword evidence="14" id="KW-1185">Reference proteome</keyword>
<dbReference type="GO" id="GO:0005829">
    <property type="term" value="C:cytosol"/>
    <property type="evidence" value="ECO:0007669"/>
    <property type="project" value="TreeGrafter"/>
</dbReference>
<keyword evidence="7" id="KW-0413">Isomerase</keyword>
<dbReference type="GO" id="GO:0003677">
    <property type="term" value="F:DNA binding"/>
    <property type="evidence" value="ECO:0007669"/>
    <property type="project" value="UniProtKB-KW"/>
</dbReference>
<evidence type="ECO:0000313" key="14">
    <source>
        <dbReference type="Proteomes" id="UP000558113"/>
    </source>
</evidence>